<dbReference type="AlphaFoldDB" id="A0A812WGZ8"/>
<accession>A0A812WGZ8</accession>
<name>A0A812WGZ8_9DINO</name>
<dbReference type="EMBL" id="CAJNJA010033849">
    <property type="protein sequence ID" value="CAE7684578.1"/>
    <property type="molecule type" value="Genomic_DNA"/>
</dbReference>
<feature type="compositionally biased region" description="Basic residues" evidence="1">
    <location>
        <begin position="111"/>
        <end position="122"/>
    </location>
</feature>
<reference evidence="2" key="1">
    <citation type="submission" date="2021-02" db="EMBL/GenBank/DDBJ databases">
        <authorList>
            <person name="Dougan E. K."/>
            <person name="Rhodes N."/>
            <person name="Thang M."/>
            <person name="Chan C."/>
        </authorList>
    </citation>
    <scope>NUCLEOTIDE SEQUENCE</scope>
</reference>
<evidence type="ECO:0000313" key="3">
    <source>
        <dbReference type="Proteomes" id="UP000601435"/>
    </source>
</evidence>
<organism evidence="2 3">
    <name type="scientific">Symbiodinium necroappetens</name>
    <dbReference type="NCBI Taxonomy" id="1628268"/>
    <lineage>
        <taxon>Eukaryota</taxon>
        <taxon>Sar</taxon>
        <taxon>Alveolata</taxon>
        <taxon>Dinophyceae</taxon>
        <taxon>Suessiales</taxon>
        <taxon>Symbiodiniaceae</taxon>
        <taxon>Symbiodinium</taxon>
    </lineage>
</organism>
<keyword evidence="3" id="KW-1185">Reference proteome</keyword>
<evidence type="ECO:0000256" key="1">
    <source>
        <dbReference type="SAM" id="MobiDB-lite"/>
    </source>
</evidence>
<gene>
    <name evidence="2" type="ORF">SNEC2469_LOCUS19710</name>
</gene>
<feature type="region of interest" description="Disordered" evidence="1">
    <location>
        <begin position="92"/>
        <end position="127"/>
    </location>
</feature>
<protein>
    <submittedName>
        <fullName evidence="2">Uncharacterized protein</fullName>
    </submittedName>
</protein>
<feature type="compositionally biased region" description="Basic and acidic residues" evidence="1">
    <location>
        <begin position="96"/>
        <end position="109"/>
    </location>
</feature>
<dbReference type="Proteomes" id="UP000601435">
    <property type="component" value="Unassembled WGS sequence"/>
</dbReference>
<comment type="caution">
    <text evidence="2">The sequence shown here is derived from an EMBL/GenBank/DDBJ whole genome shotgun (WGS) entry which is preliminary data.</text>
</comment>
<proteinExistence type="predicted"/>
<sequence>MQAKSAQNVKMVHVKAMMLKVAVKVEEQYMEECTALASANSALQDARDHCHSSAFTFLKHLEDKDNEIEELKFLIPDSIDATHRPRQPQITYYMQRQDEKQEPKQEPPHSQRSKSKRQNRKGKPWEPCFGANHKSLKHCAWGHGKLHDFGVCVDRKTPPRRQLVQGRASETAMPRILLRKKNGKDAWCATL</sequence>
<evidence type="ECO:0000313" key="2">
    <source>
        <dbReference type="EMBL" id="CAE7684578.1"/>
    </source>
</evidence>